<accession>A0ABS5AYI6</accession>
<evidence type="ECO:0000313" key="3">
    <source>
        <dbReference type="Proteomes" id="UP001519349"/>
    </source>
</evidence>
<protein>
    <submittedName>
        <fullName evidence="2">Nicotine adenine dinucleotide glycohydrolase</fullName>
    </submittedName>
</protein>
<comment type="caution">
    <text evidence="2">The sequence shown here is derived from an EMBL/GenBank/DDBJ whole genome shotgun (WGS) entry which is preliminary data.</text>
</comment>
<evidence type="ECO:0000259" key="1">
    <source>
        <dbReference type="Pfam" id="PF07461"/>
    </source>
</evidence>
<dbReference type="Pfam" id="PF07461">
    <property type="entry name" value="NADase_NGA"/>
    <property type="match status" value="1"/>
</dbReference>
<dbReference type="EMBL" id="QFAY01000021">
    <property type="protein sequence ID" value="MBP2621639.1"/>
    <property type="molecule type" value="Genomic_DNA"/>
</dbReference>
<keyword evidence="3" id="KW-1185">Reference proteome</keyword>
<dbReference type="Proteomes" id="UP001519349">
    <property type="component" value="Unassembled WGS sequence"/>
</dbReference>
<reference evidence="2 3" key="1">
    <citation type="submission" date="2018-05" db="EMBL/GenBank/DDBJ databases">
        <title>Draft genome sequence of Streptococcus panodentis CCUG 70867T.</title>
        <authorList>
            <person name="Salva-Serra F."/>
            <person name="Mendez V."/>
            <person name="Jaen-Luchoro D."/>
            <person name="Gonzales-Siles L."/>
            <person name="Karlsson R."/>
            <person name="Engstrom-Jakobsson H."/>
            <person name="Busquets A."/>
            <person name="Gomila M."/>
            <person name="Pineiro-Iglesias B."/>
            <person name="Bennasar-Figueras A."/>
            <person name="Seeger M."/>
            <person name="Moore E."/>
        </authorList>
    </citation>
    <scope>NUCLEOTIDE SEQUENCE [LARGE SCALE GENOMIC DNA]</scope>
    <source>
        <strain evidence="2 3">CCUG 70867</strain>
    </source>
</reference>
<organism evidence="2 3">
    <name type="scientific">Streptococcus panodentis</name>
    <dbReference type="NCBI Taxonomy" id="1581472"/>
    <lineage>
        <taxon>Bacteria</taxon>
        <taxon>Bacillati</taxon>
        <taxon>Bacillota</taxon>
        <taxon>Bacilli</taxon>
        <taxon>Lactobacillales</taxon>
        <taxon>Streptococcaceae</taxon>
        <taxon>Streptococcus</taxon>
    </lineage>
</organism>
<dbReference type="InterPro" id="IPR010900">
    <property type="entry name" value="NA_dinucl_GlycHdrlase_cat"/>
</dbReference>
<proteinExistence type="predicted"/>
<evidence type="ECO:0000313" key="2">
    <source>
        <dbReference type="EMBL" id="MBP2621639.1"/>
    </source>
</evidence>
<gene>
    <name evidence="2" type="ORF">DHL47_09995</name>
</gene>
<feature type="domain" description="Nicotine adenine dinucleotide glycohydrolase catalytic" evidence="1">
    <location>
        <begin position="6"/>
        <end position="152"/>
    </location>
</feature>
<name>A0ABS5AYI6_9STRE</name>
<sequence length="154" mass="16743">MDGIGQGNFTTSIAEDSALLYTENGNLKSGPEIATVKGVNASTYSSGIYQYEYSPELVRNMEAKDLIRFPNGDSPGSSSLNISGAKTWAGSNINLSESELLMPSINTKGHSYDDFLAAIKQKGYYEVKNPEVYIPGTSETIRVDGTLRINKWSD</sequence>